<dbReference type="InterPro" id="IPR036237">
    <property type="entry name" value="Xyl_isomerase-like_sf"/>
</dbReference>
<dbReference type="PANTHER" id="PTHR12110">
    <property type="entry name" value="HYDROXYPYRUVATE ISOMERASE"/>
    <property type="match status" value="1"/>
</dbReference>
<dbReference type="RefSeq" id="WP_164627597.1">
    <property type="nucleotide sequence ID" value="NZ_JAAIVJ010000014.1"/>
</dbReference>
<feature type="domain" description="Xylose isomerase-like TIM barrel" evidence="1">
    <location>
        <begin position="27"/>
        <end position="280"/>
    </location>
</feature>
<evidence type="ECO:0000313" key="3">
    <source>
        <dbReference type="Proteomes" id="UP000477782"/>
    </source>
</evidence>
<keyword evidence="3" id="KW-1185">Reference proteome</keyword>
<dbReference type="Gene3D" id="3.20.20.150">
    <property type="entry name" value="Divalent-metal-dependent TIM barrel enzymes"/>
    <property type="match status" value="1"/>
</dbReference>
<reference evidence="2 3" key="1">
    <citation type="submission" date="2020-02" db="EMBL/GenBank/DDBJ databases">
        <authorList>
            <person name="Chen W.-M."/>
        </authorList>
    </citation>
    <scope>NUCLEOTIDE SEQUENCE [LARGE SCALE GENOMIC DNA]</scope>
    <source>
        <strain evidence="2 3">KMS-5</strain>
    </source>
</reference>
<dbReference type="SUPFAM" id="SSF51658">
    <property type="entry name" value="Xylose isomerase-like"/>
    <property type="match status" value="1"/>
</dbReference>
<proteinExistence type="predicted"/>
<evidence type="ECO:0000313" key="2">
    <source>
        <dbReference type="EMBL" id="NEY91822.1"/>
    </source>
</evidence>
<protein>
    <submittedName>
        <fullName evidence="2">TIM barrel protein</fullName>
    </submittedName>
</protein>
<dbReference type="Pfam" id="PF01261">
    <property type="entry name" value="AP_endonuc_2"/>
    <property type="match status" value="1"/>
</dbReference>
<dbReference type="EMBL" id="JAAIVJ010000014">
    <property type="protein sequence ID" value="NEY91822.1"/>
    <property type="molecule type" value="Genomic_DNA"/>
</dbReference>
<accession>A0A6M0QZB5</accession>
<evidence type="ECO:0000259" key="1">
    <source>
        <dbReference type="Pfam" id="PF01261"/>
    </source>
</evidence>
<organism evidence="2 3">
    <name type="scientific">Tabrizicola oligotrophica</name>
    <dbReference type="NCBI Taxonomy" id="2710650"/>
    <lineage>
        <taxon>Bacteria</taxon>
        <taxon>Pseudomonadati</taxon>
        <taxon>Pseudomonadota</taxon>
        <taxon>Alphaproteobacteria</taxon>
        <taxon>Rhodobacterales</taxon>
        <taxon>Paracoccaceae</taxon>
        <taxon>Tabrizicola</taxon>
    </lineage>
</organism>
<gene>
    <name evidence="2" type="ORF">G4Z14_16145</name>
</gene>
<dbReference type="PANTHER" id="PTHR12110:SF41">
    <property type="entry name" value="INOSOSE DEHYDRATASE"/>
    <property type="match status" value="1"/>
</dbReference>
<name>A0A6M0QZB5_9RHOB</name>
<dbReference type="InterPro" id="IPR050312">
    <property type="entry name" value="IolE/XylAMocC-like"/>
</dbReference>
<comment type="caution">
    <text evidence="2">The sequence shown here is derived from an EMBL/GenBank/DDBJ whole genome shotgun (WGS) entry which is preliminary data.</text>
</comment>
<sequence>MIKLGNAPCSWGVFYSTGNTITAEGYLDAVARAGYRVTELGPLGFLGEDPVWIADALATRGLELAGAAHVHTLADPATAGGLTESLHRIGRLLGALGSRDLILMDESEWYPETAEGLVDAAGWQVAMTMIRDADRLMREEYGVRLHLHPHVGTCIEREAQIDRMLEETEVSLCFDTGHHAFWDQDVLAYMDRVWDRIGFMHLKNVDPVVRARVLAGQLGVNRSFAEGVMSPLREGAVDIAAVMRLLIARHYDGYAIVEQDPAEDAALSPDALARSNLDYLTAITDRAEQQQ</sequence>
<dbReference type="AlphaFoldDB" id="A0A6M0QZB5"/>
<dbReference type="InterPro" id="IPR013022">
    <property type="entry name" value="Xyl_isomerase-like_TIM-brl"/>
</dbReference>
<dbReference type="Proteomes" id="UP000477782">
    <property type="component" value="Unassembled WGS sequence"/>
</dbReference>